<sequence length="68" mass="7599">MTTLIRIIGTIAFLFVVYLALRAVADVLFPNPSKNGRLRQRRLRSSSSADREANIESQQKTADHNGRG</sequence>
<accession>A0A7W8V4R4</accession>
<dbReference type="EMBL" id="JACHDD010000002">
    <property type="protein sequence ID" value="MBB5423009.1"/>
    <property type="molecule type" value="Genomic_DNA"/>
</dbReference>
<reference evidence="2 3" key="1">
    <citation type="submission" date="2020-08" db="EMBL/GenBank/DDBJ databases">
        <title>Genomic Encyclopedia of Type Strains, Phase IV (KMG-V): Genome sequencing to study the core and pangenomes of soil and plant-associated prokaryotes.</title>
        <authorList>
            <person name="Whitman W."/>
        </authorList>
    </citation>
    <scope>NUCLEOTIDE SEQUENCE [LARGE SCALE GENOMIC DNA]</scope>
    <source>
        <strain evidence="2 3">JPY158</strain>
    </source>
</reference>
<evidence type="ECO:0000256" key="1">
    <source>
        <dbReference type="SAM" id="MobiDB-lite"/>
    </source>
</evidence>
<keyword evidence="3" id="KW-1185">Reference proteome</keyword>
<comment type="caution">
    <text evidence="2">The sequence shown here is derived from an EMBL/GenBank/DDBJ whole genome shotgun (WGS) entry which is preliminary data.</text>
</comment>
<evidence type="ECO:0000313" key="2">
    <source>
        <dbReference type="EMBL" id="MBB5423009.1"/>
    </source>
</evidence>
<dbReference type="AlphaFoldDB" id="A0A7W8V4R4"/>
<evidence type="ECO:0000313" key="3">
    <source>
        <dbReference type="Proteomes" id="UP000592780"/>
    </source>
</evidence>
<protein>
    <submittedName>
        <fullName evidence="2">Uncharacterized protein</fullName>
    </submittedName>
</protein>
<proteinExistence type="predicted"/>
<name>A0A7W8V4R4_PARAM</name>
<gene>
    <name evidence="2" type="ORF">HDG40_001151</name>
</gene>
<organism evidence="2 3">
    <name type="scientific">Paraburkholderia atlantica</name>
    <dbReference type="NCBI Taxonomy" id="2654982"/>
    <lineage>
        <taxon>Bacteria</taxon>
        <taxon>Pseudomonadati</taxon>
        <taxon>Pseudomonadota</taxon>
        <taxon>Betaproteobacteria</taxon>
        <taxon>Burkholderiales</taxon>
        <taxon>Burkholderiaceae</taxon>
        <taxon>Paraburkholderia</taxon>
    </lineage>
</organism>
<dbReference type="Proteomes" id="UP000592780">
    <property type="component" value="Unassembled WGS sequence"/>
</dbReference>
<feature type="region of interest" description="Disordered" evidence="1">
    <location>
        <begin position="36"/>
        <end position="68"/>
    </location>
</feature>